<dbReference type="EMBL" id="ML143422">
    <property type="protein sequence ID" value="TBU28338.1"/>
    <property type="molecule type" value="Genomic_DNA"/>
</dbReference>
<name>A0A4Q9MN53_9APHY</name>
<proteinExistence type="predicted"/>
<reference evidence="2" key="1">
    <citation type="submission" date="2019-01" db="EMBL/GenBank/DDBJ databases">
        <title>Draft genome sequences of three monokaryotic isolates of the white-rot basidiomycete fungus Dichomitus squalens.</title>
        <authorList>
            <consortium name="DOE Joint Genome Institute"/>
            <person name="Lopez S.C."/>
            <person name="Andreopoulos B."/>
            <person name="Pangilinan J."/>
            <person name="Lipzen A."/>
            <person name="Riley R."/>
            <person name="Ahrendt S."/>
            <person name="Ng V."/>
            <person name="Barry K."/>
            <person name="Daum C."/>
            <person name="Grigoriev I.V."/>
            <person name="Hilden K.S."/>
            <person name="Makela M.R."/>
            <person name="de Vries R.P."/>
        </authorList>
    </citation>
    <scope>NUCLEOTIDE SEQUENCE [LARGE SCALE GENOMIC DNA]</scope>
    <source>
        <strain evidence="2">OM18370.1</strain>
    </source>
</reference>
<feature type="transmembrane region" description="Helical" evidence="1">
    <location>
        <begin position="27"/>
        <end position="45"/>
    </location>
</feature>
<feature type="non-terminal residue" evidence="2">
    <location>
        <position position="1"/>
    </location>
</feature>
<keyword evidence="1" id="KW-0812">Transmembrane</keyword>
<evidence type="ECO:0000313" key="2">
    <source>
        <dbReference type="EMBL" id="TBU28338.1"/>
    </source>
</evidence>
<dbReference type="OrthoDB" id="3357408at2759"/>
<sequence>GLYFVLFSICVYILFYKKGKNSPLNKPLIATTITLFVMCTTHIAVDFVRRWKAFFNSSMSPLDYYVRIWDPLNIFKQALLTFSSVVSDGLVVSLQVYRCYIIWGRRYSIVVIPIIMLAATTVCAFLAVYNFSKIQPGESVFTSIIAEWATALFSLSLATNVIITSLIASRIWALRRQASSTLGRRHTAKYTNAMTIIIESGAIYSASVMTLLILYCRRTNAQYIIYDTVAQVMGIVPTMIIVRVGLGISTEDVATYGTRIVVHDPEEGRRTFALPVRFRQNLGTDAPAYELDARVTRSSTTDKVPVLGQGSSQ</sequence>
<evidence type="ECO:0000256" key="1">
    <source>
        <dbReference type="SAM" id="Phobius"/>
    </source>
</evidence>
<keyword evidence="1" id="KW-1133">Transmembrane helix</keyword>
<protein>
    <submittedName>
        <fullName evidence="2">Uncharacterized protein</fullName>
    </submittedName>
</protein>
<feature type="transmembrane region" description="Helical" evidence="1">
    <location>
        <begin position="193"/>
        <end position="215"/>
    </location>
</feature>
<feature type="transmembrane region" description="Helical" evidence="1">
    <location>
        <begin position="109"/>
        <end position="131"/>
    </location>
</feature>
<dbReference type="AlphaFoldDB" id="A0A4Q9MN53"/>
<organism evidence="2">
    <name type="scientific">Dichomitus squalens</name>
    <dbReference type="NCBI Taxonomy" id="114155"/>
    <lineage>
        <taxon>Eukaryota</taxon>
        <taxon>Fungi</taxon>
        <taxon>Dikarya</taxon>
        <taxon>Basidiomycota</taxon>
        <taxon>Agaricomycotina</taxon>
        <taxon>Agaricomycetes</taxon>
        <taxon>Polyporales</taxon>
        <taxon>Polyporaceae</taxon>
        <taxon>Dichomitus</taxon>
    </lineage>
</organism>
<accession>A0A4Q9MN53</accession>
<feature type="transmembrane region" description="Helical" evidence="1">
    <location>
        <begin position="151"/>
        <end position="172"/>
    </location>
</feature>
<keyword evidence="1" id="KW-0472">Membrane</keyword>
<gene>
    <name evidence="2" type="ORF">BD311DRAFT_663550</name>
</gene>
<dbReference type="Proteomes" id="UP000292957">
    <property type="component" value="Unassembled WGS sequence"/>
</dbReference>